<organism evidence="1">
    <name type="scientific">Fagus sylvatica</name>
    <name type="common">Beechnut</name>
    <dbReference type="NCBI Taxonomy" id="28930"/>
    <lineage>
        <taxon>Eukaryota</taxon>
        <taxon>Viridiplantae</taxon>
        <taxon>Streptophyta</taxon>
        <taxon>Embryophyta</taxon>
        <taxon>Tracheophyta</taxon>
        <taxon>Spermatophyta</taxon>
        <taxon>Magnoliopsida</taxon>
        <taxon>eudicotyledons</taxon>
        <taxon>Gunneridae</taxon>
        <taxon>Pentapetalae</taxon>
        <taxon>rosids</taxon>
        <taxon>fabids</taxon>
        <taxon>Fagales</taxon>
        <taxon>Fagaceae</taxon>
        <taxon>Fagus</taxon>
    </lineage>
</organism>
<dbReference type="PANTHER" id="PTHR32246:SF173">
    <property type="entry name" value="C2 DOMAIN-CONTAINING PROTEIN"/>
    <property type="match status" value="1"/>
</dbReference>
<evidence type="ECO:0000313" key="1">
    <source>
        <dbReference type="EMBL" id="SPD30454.1"/>
    </source>
</evidence>
<reference evidence="1" key="1">
    <citation type="submission" date="2018-02" db="EMBL/GenBank/DDBJ databases">
        <authorList>
            <person name="Cohen D.B."/>
            <person name="Kent A.D."/>
        </authorList>
    </citation>
    <scope>NUCLEOTIDE SEQUENCE</scope>
</reference>
<evidence type="ECO:0008006" key="2">
    <source>
        <dbReference type="Google" id="ProtNLM"/>
    </source>
</evidence>
<sequence>MAMPIQFHLMIKSAEGLILFRGSKLGVYTNVCILDPNNNNNNLNFKTQIVKHGHVSTKYEWNYTLGFTIDGFDALRGHLTLVIQLKANGKGVGYVIGEVRVNIKELLEMNSDDDGNGEKHSSYAIRTLSGEANGLLNFSCKFEELMMYPSLPLSHAAAAQPSGAATFTAAYSPSGGSQPPYLPYAYPPLPPYSPFGPYAYPPPPPYLPYNLYAYPPPPPPPPQQPSILCKLARQSWVGNPC</sequence>
<name>A0A2N9J1K6_FAGSY</name>
<gene>
    <name evidence="1" type="ORF">FSB_LOCUS58336</name>
</gene>
<accession>A0A2N9J1K6</accession>
<dbReference type="AlphaFoldDB" id="A0A2N9J1K6"/>
<dbReference type="PANTHER" id="PTHR32246">
    <property type="entry name" value="INGRESSION PROTEIN FIC1"/>
    <property type="match status" value="1"/>
</dbReference>
<protein>
    <recommendedName>
        <fullName evidence="2">C2 domain-containing protein</fullName>
    </recommendedName>
</protein>
<proteinExistence type="predicted"/>
<dbReference type="SUPFAM" id="SSF49562">
    <property type="entry name" value="C2 domain (Calcium/lipid-binding domain, CaLB)"/>
    <property type="match status" value="1"/>
</dbReference>
<dbReference type="InterPro" id="IPR035892">
    <property type="entry name" value="C2_domain_sf"/>
</dbReference>
<dbReference type="EMBL" id="OIVN01006317">
    <property type="protein sequence ID" value="SPD30454.1"/>
    <property type="molecule type" value="Genomic_DNA"/>
</dbReference>